<name>A0A654M017_9ARCH</name>
<accession>A0A654M017</accession>
<proteinExistence type="predicted"/>
<feature type="compositionally biased region" description="Basic and acidic residues" evidence="1">
    <location>
        <begin position="13"/>
        <end position="22"/>
    </location>
</feature>
<dbReference type="SUPFAM" id="SSF55797">
    <property type="entry name" value="PR-1-like"/>
    <property type="match status" value="1"/>
</dbReference>
<dbReference type="InterPro" id="IPR035940">
    <property type="entry name" value="CAP_sf"/>
</dbReference>
<dbReference type="KEGG" id="taa:NMY3_01616"/>
<feature type="region of interest" description="Disordered" evidence="1">
    <location>
        <begin position="1"/>
        <end position="34"/>
    </location>
</feature>
<organism evidence="3 4">
    <name type="scientific">Candidatus Nitrosocosmicus oleophilus</name>
    <dbReference type="NCBI Taxonomy" id="1353260"/>
    <lineage>
        <taxon>Archaea</taxon>
        <taxon>Nitrososphaerota</taxon>
        <taxon>Nitrososphaeria</taxon>
        <taxon>Nitrososphaerales</taxon>
        <taxon>Nitrososphaeraceae</taxon>
        <taxon>Candidatus Nitrosocosmicus</taxon>
    </lineage>
</organism>
<evidence type="ECO:0000256" key="1">
    <source>
        <dbReference type="SAM" id="MobiDB-lite"/>
    </source>
</evidence>
<dbReference type="InterPro" id="IPR014044">
    <property type="entry name" value="CAP_dom"/>
</dbReference>
<feature type="domain" description="SCP" evidence="2">
    <location>
        <begin position="4"/>
        <end position="47"/>
    </location>
</feature>
<dbReference type="Pfam" id="PF00188">
    <property type="entry name" value="CAP"/>
    <property type="match status" value="1"/>
</dbReference>
<dbReference type="EMBL" id="CP012850">
    <property type="protein sequence ID" value="ALI35819.1"/>
    <property type="molecule type" value="Genomic_DNA"/>
</dbReference>
<dbReference type="AlphaFoldDB" id="A0A654M017"/>
<sequence length="62" mass="6601">MNHATPDQMQKMWLREKNKHDGTLPPRSGHYGQMVSPVTTEVGCATTSTLGGPFAQSGGTDG</sequence>
<evidence type="ECO:0000313" key="4">
    <source>
        <dbReference type="Proteomes" id="UP000058925"/>
    </source>
</evidence>
<evidence type="ECO:0000313" key="3">
    <source>
        <dbReference type="EMBL" id="ALI35819.1"/>
    </source>
</evidence>
<gene>
    <name evidence="3" type="ORF">NMY3_01616</name>
</gene>
<dbReference type="Proteomes" id="UP000058925">
    <property type="component" value="Chromosome"/>
</dbReference>
<protein>
    <recommendedName>
        <fullName evidence="2">SCP domain-containing protein</fullName>
    </recommendedName>
</protein>
<keyword evidence="4" id="KW-1185">Reference proteome</keyword>
<evidence type="ECO:0000259" key="2">
    <source>
        <dbReference type="Pfam" id="PF00188"/>
    </source>
</evidence>
<dbReference type="Gene3D" id="3.40.33.10">
    <property type="entry name" value="CAP"/>
    <property type="match status" value="1"/>
</dbReference>
<reference evidence="4" key="1">
    <citation type="submission" date="2015-10" db="EMBL/GenBank/DDBJ databases">
        <title>Niche specialization of a soil ammonia-oxidizing archaeon, Candidatus Nitrosocosmicus oleophilus.</title>
        <authorList>
            <person name="Jung M.-Y."/>
            <person name="Rhee S.-K."/>
        </authorList>
    </citation>
    <scope>NUCLEOTIDE SEQUENCE [LARGE SCALE GENOMIC DNA]</scope>
    <source>
        <strain evidence="4">MY3</strain>
    </source>
</reference>